<dbReference type="InterPro" id="IPR023187">
    <property type="entry name" value="Tscrpt_reg_MarR-type_CS"/>
</dbReference>
<dbReference type="PANTHER" id="PTHR33164:SF99">
    <property type="entry name" value="MARR FAMILY REGULATORY PROTEIN"/>
    <property type="match status" value="1"/>
</dbReference>
<evidence type="ECO:0000313" key="6">
    <source>
        <dbReference type="Proteomes" id="UP000183315"/>
    </source>
</evidence>
<keyword evidence="6" id="KW-1185">Reference proteome</keyword>
<dbReference type="STRING" id="1043493.SAMN05421637_0437"/>
<dbReference type="PROSITE" id="PS50995">
    <property type="entry name" value="HTH_MARR_2"/>
    <property type="match status" value="1"/>
</dbReference>
<dbReference type="Proteomes" id="UP000183315">
    <property type="component" value="Unassembled WGS sequence"/>
</dbReference>
<dbReference type="PANTHER" id="PTHR33164">
    <property type="entry name" value="TRANSCRIPTIONAL REGULATOR, MARR FAMILY"/>
    <property type="match status" value="1"/>
</dbReference>
<dbReference type="PROSITE" id="PS01117">
    <property type="entry name" value="HTH_MARR_1"/>
    <property type="match status" value="1"/>
</dbReference>
<dbReference type="SUPFAM" id="SSF46785">
    <property type="entry name" value="Winged helix' DNA-binding domain"/>
    <property type="match status" value="1"/>
</dbReference>
<keyword evidence="3" id="KW-0804">Transcription</keyword>
<keyword evidence="2" id="KW-0238">DNA-binding</keyword>
<gene>
    <name evidence="5" type="ORF">SAMN05421637_0437</name>
</gene>
<dbReference type="InterPro" id="IPR039422">
    <property type="entry name" value="MarR/SlyA-like"/>
</dbReference>
<dbReference type="PRINTS" id="PR00598">
    <property type="entry name" value="HTHMARR"/>
</dbReference>
<dbReference type="InterPro" id="IPR000835">
    <property type="entry name" value="HTH_MarR-typ"/>
</dbReference>
<evidence type="ECO:0000313" key="5">
    <source>
        <dbReference type="EMBL" id="SEI92655.1"/>
    </source>
</evidence>
<feature type="domain" description="HTH marR-type" evidence="4">
    <location>
        <begin position="16"/>
        <end position="147"/>
    </location>
</feature>
<dbReference type="GO" id="GO:0003700">
    <property type="term" value="F:DNA-binding transcription factor activity"/>
    <property type="evidence" value="ECO:0007669"/>
    <property type="project" value="InterPro"/>
</dbReference>
<dbReference type="AlphaFoldDB" id="A0A1H6UXA4"/>
<evidence type="ECO:0000256" key="1">
    <source>
        <dbReference type="ARBA" id="ARBA00023015"/>
    </source>
</evidence>
<dbReference type="EMBL" id="FNZI01000001">
    <property type="protein sequence ID" value="SEI92655.1"/>
    <property type="molecule type" value="Genomic_DNA"/>
</dbReference>
<keyword evidence="1" id="KW-0805">Transcription regulation</keyword>
<dbReference type="Gene3D" id="1.10.10.10">
    <property type="entry name" value="Winged helix-like DNA-binding domain superfamily/Winged helix DNA-binding domain"/>
    <property type="match status" value="1"/>
</dbReference>
<dbReference type="eggNOG" id="COG1846">
    <property type="taxonomic scope" value="Bacteria"/>
</dbReference>
<dbReference type="RefSeq" id="WP_042212623.1">
    <property type="nucleotide sequence ID" value="NZ_BBLU01000002.1"/>
</dbReference>
<protein>
    <submittedName>
        <fullName evidence="5">Transcriptional regulator, MarR family</fullName>
    </submittedName>
</protein>
<dbReference type="Pfam" id="PF12802">
    <property type="entry name" value="MarR_2"/>
    <property type="match status" value="1"/>
</dbReference>
<organism evidence="5 6">
    <name type="scientific">Demequina mangrovi</name>
    <dbReference type="NCBI Taxonomy" id="1043493"/>
    <lineage>
        <taxon>Bacteria</taxon>
        <taxon>Bacillati</taxon>
        <taxon>Actinomycetota</taxon>
        <taxon>Actinomycetes</taxon>
        <taxon>Micrococcales</taxon>
        <taxon>Demequinaceae</taxon>
        <taxon>Demequina</taxon>
    </lineage>
</organism>
<dbReference type="OrthoDB" id="8635520at2"/>
<reference evidence="6" key="1">
    <citation type="submission" date="2016-10" db="EMBL/GenBank/DDBJ databases">
        <authorList>
            <person name="Varghese N."/>
        </authorList>
    </citation>
    <scope>NUCLEOTIDE SEQUENCE [LARGE SCALE GENOMIC DNA]</scope>
    <source>
        <strain evidence="6">DSM 24868</strain>
    </source>
</reference>
<dbReference type="SMART" id="SM00347">
    <property type="entry name" value="HTH_MARR"/>
    <property type="match status" value="1"/>
</dbReference>
<proteinExistence type="predicted"/>
<evidence type="ECO:0000256" key="3">
    <source>
        <dbReference type="ARBA" id="ARBA00023163"/>
    </source>
</evidence>
<dbReference type="GO" id="GO:0003677">
    <property type="term" value="F:DNA binding"/>
    <property type="evidence" value="ECO:0007669"/>
    <property type="project" value="UniProtKB-KW"/>
</dbReference>
<dbReference type="InterPro" id="IPR036390">
    <property type="entry name" value="WH_DNA-bd_sf"/>
</dbReference>
<evidence type="ECO:0000259" key="4">
    <source>
        <dbReference type="PROSITE" id="PS50995"/>
    </source>
</evidence>
<dbReference type="GO" id="GO:0006950">
    <property type="term" value="P:response to stress"/>
    <property type="evidence" value="ECO:0007669"/>
    <property type="project" value="TreeGrafter"/>
</dbReference>
<accession>A0A1H6UXA4</accession>
<evidence type="ECO:0000256" key="2">
    <source>
        <dbReference type="ARBA" id="ARBA00023125"/>
    </source>
</evidence>
<dbReference type="InterPro" id="IPR036388">
    <property type="entry name" value="WH-like_DNA-bd_sf"/>
</dbReference>
<name>A0A1H6UXA4_9MICO</name>
<sequence>MAPDDDASVRVSPTLDADTSFLLARASALSAAAGNTALRELGLKVRSYSVLALAAEVGPSQRDLAERLRLDPSQVVSLVDELEACGLVKRRLDPSDRRARIVVATTEGQGLFARAREAIAGAQRETHAPLTGKEQLALGDLLRRLAYADLR</sequence>